<dbReference type="EMBL" id="MN079080">
    <property type="protein sequence ID" value="QEA04134.1"/>
    <property type="molecule type" value="Genomic_DNA"/>
</dbReference>
<keyword evidence="1" id="KW-0732">Signal</keyword>
<reference evidence="3" key="1">
    <citation type="submission" date="2019-06" db="EMBL/GenBank/DDBJ databases">
        <authorList>
            <person name="Murdoch R.W."/>
            <person name="Fathepure B."/>
        </authorList>
    </citation>
    <scope>NUCLEOTIDE SEQUENCE</scope>
</reference>
<dbReference type="Gene3D" id="3.40.50.2300">
    <property type="match status" value="2"/>
</dbReference>
<dbReference type="AlphaFoldDB" id="A0A5B8R9G5"/>
<name>A0A5B8R9G5_9ZZZZ</name>
<dbReference type="InterPro" id="IPR028082">
    <property type="entry name" value="Peripla_BP_I"/>
</dbReference>
<gene>
    <name evidence="3" type="ORF">KBTEX_00437</name>
</gene>
<dbReference type="PANTHER" id="PTHR43208:SF1">
    <property type="entry name" value="ABC TRANSPORTER SUBSTRATE-BINDING PROTEIN"/>
    <property type="match status" value="1"/>
</dbReference>
<protein>
    <submittedName>
        <fullName evidence="3">Purine-binding protein</fullName>
    </submittedName>
</protein>
<evidence type="ECO:0000259" key="2">
    <source>
        <dbReference type="Pfam" id="PF02608"/>
    </source>
</evidence>
<organism evidence="3">
    <name type="scientific">uncultured organism</name>
    <dbReference type="NCBI Taxonomy" id="155900"/>
    <lineage>
        <taxon>unclassified sequences</taxon>
        <taxon>environmental samples</taxon>
    </lineage>
</organism>
<feature type="domain" description="ABC transporter substrate-binding protein PnrA-like" evidence="2">
    <location>
        <begin position="42"/>
        <end position="328"/>
    </location>
</feature>
<dbReference type="InterPro" id="IPR003760">
    <property type="entry name" value="PnrA-like"/>
</dbReference>
<dbReference type="GO" id="GO:0005886">
    <property type="term" value="C:plasma membrane"/>
    <property type="evidence" value="ECO:0007669"/>
    <property type="project" value="InterPro"/>
</dbReference>
<evidence type="ECO:0000313" key="3">
    <source>
        <dbReference type="EMBL" id="QEA04134.1"/>
    </source>
</evidence>
<dbReference type="SUPFAM" id="SSF53822">
    <property type="entry name" value="Periplasmic binding protein-like I"/>
    <property type="match status" value="1"/>
</dbReference>
<proteinExistence type="predicted"/>
<accession>A0A5B8R9G5</accession>
<evidence type="ECO:0000256" key="1">
    <source>
        <dbReference type="ARBA" id="ARBA00022729"/>
    </source>
</evidence>
<sequence>MRHGRLKRALLALTTGLTAAAFSTATLAASDGIDLKPKDHIKVGFVYVSPIGDAGWSYQHDQGRKAMEERLGDKVTTQFVENVPEGADAERVIRQLASGGADLIFTTSFGYMNPTIKVAKRFPNTVFEHATGYKRAKNVGTYMPRLYEGRYLAGMIAGEMTETNKLGFVAAFPIPEVVRAINAFTRGARSVNPDATVNVIWINAWYDPAKARQAAETLMDQGADVVTHHTDSHAVVQAAAERDKYAIAYHSDMSKYGGDSQLTAVVHQWGDFYTKRAREVLNGTWTSRDVWGGIASGMVDLAELSSDVPDDVRQEVMKAREAIVNGELQPFGGPVVAKDGSVKAKEGETLSDEALLKMDYYVEGVASKLPKK</sequence>
<dbReference type="Pfam" id="PF02608">
    <property type="entry name" value="Bmp"/>
    <property type="match status" value="1"/>
</dbReference>
<dbReference type="InterPro" id="IPR052910">
    <property type="entry name" value="ABC-Purine-Binding"/>
</dbReference>
<dbReference type="CDD" id="cd19963">
    <property type="entry name" value="PBP1_BMP-like"/>
    <property type="match status" value="1"/>
</dbReference>
<dbReference type="PANTHER" id="PTHR43208">
    <property type="entry name" value="ABC TRANSPORTER SUBSTRATE-BINDING PROTEIN"/>
    <property type="match status" value="1"/>
</dbReference>